<evidence type="ECO:0000313" key="6">
    <source>
        <dbReference type="EMBL" id="MDG0818288.1"/>
    </source>
</evidence>
<dbReference type="SUPFAM" id="SSF52172">
    <property type="entry name" value="CheY-like"/>
    <property type="match status" value="1"/>
</dbReference>
<dbReference type="InterPro" id="IPR036388">
    <property type="entry name" value="WH-like_DNA-bd_sf"/>
</dbReference>
<organism evidence="6 7">
    <name type="scientific">Bdellovibrio svalbardensis</name>
    <dbReference type="NCBI Taxonomy" id="2972972"/>
    <lineage>
        <taxon>Bacteria</taxon>
        <taxon>Pseudomonadati</taxon>
        <taxon>Bdellovibrionota</taxon>
        <taxon>Bdellovibrionia</taxon>
        <taxon>Bdellovibrionales</taxon>
        <taxon>Pseudobdellovibrionaceae</taxon>
        <taxon>Bdellovibrio</taxon>
    </lineage>
</organism>
<dbReference type="Gene3D" id="1.10.10.10">
    <property type="entry name" value="Winged helix-like DNA-binding domain superfamily/Winged helix DNA-binding domain"/>
    <property type="match status" value="1"/>
</dbReference>
<reference evidence="6" key="1">
    <citation type="submission" date="2022-08" db="EMBL/GenBank/DDBJ databases">
        <title>Novel Bdellovibrio Species Isolated from Svalbard: Designation Bdellovibrio svalbardensis.</title>
        <authorList>
            <person name="Mitchell R.J."/>
            <person name="Choi S.Y."/>
        </authorList>
    </citation>
    <scope>NUCLEOTIDE SEQUENCE</scope>
    <source>
        <strain evidence="6">PAP01</strain>
    </source>
</reference>
<feature type="domain" description="OmpR/PhoB-type" evidence="5">
    <location>
        <begin position="130"/>
        <end position="229"/>
    </location>
</feature>
<dbReference type="Proteomes" id="UP001152321">
    <property type="component" value="Unassembled WGS sequence"/>
</dbReference>
<dbReference type="InterPro" id="IPR001789">
    <property type="entry name" value="Sig_transdc_resp-reg_receiver"/>
</dbReference>
<dbReference type="Gene3D" id="6.10.250.690">
    <property type="match status" value="1"/>
</dbReference>
<dbReference type="CDD" id="cd00383">
    <property type="entry name" value="trans_reg_C"/>
    <property type="match status" value="1"/>
</dbReference>
<dbReference type="InterPro" id="IPR039420">
    <property type="entry name" value="WalR-like"/>
</dbReference>
<accession>A0ABT6DN39</accession>
<dbReference type="CDD" id="cd17620">
    <property type="entry name" value="REC_OmpR_KdpE-like"/>
    <property type="match status" value="1"/>
</dbReference>
<dbReference type="InterPro" id="IPR011006">
    <property type="entry name" value="CheY-like_superfamily"/>
</dbReference>
<gene>
    <name evidence="6" type="ORF">NWE73_18040</name>
</gene>
<evidence type="ECO:0000256" key="1">
    <source>
        <dbReference type="ARBA" id="ARBA00023125"/>
    </source>
</evidence>
<sequence length="231" mass="25624">MKDSLRRVLVVDDESSIRKLLRVSLEANGYHVDEAVSGAEGLQMAATLRPEIILLDLGLPDKSGLDVLHEIREWSQIPIIVLTVLDSENDKVTALDGGADDYVTKPFSVPELLVRMRVAMRHASGLQQDKKDLSSGPLSVDLPGHTVLVDGEMIKLTATEFGILKVLIKHKGKVVTHRMILNEVWGPNAVEHTHYLRVYVGALRKKLKTREDIPELIVTEAGVGYRLLDLD</sequence>
<dbReference type="PROSITE" id="PS51755">
    <property type="entry name" value="OMPR_PHOB"/>
    <property type="match status" value="1"/>
</dbReference>
<dbReference type="Pfam" id="PF00072">
    <property type="entry name" value="Response_reg"/>
    <property type="match status" value="1"/>
</dbReference>
<comment type="caution">
    <text evidence="6">The sequence shown here is derived from an EMBL/GenBank/DDBJ whole genome shotgun (WGS) entry which is preliminary data.</text>
</comment>
<dbReference type="PANTHER" id="PTHR48111:SF50">
    <property type="entry name" value="KDP OPERON TRANSCRIPTIONAL REGULATORY PROTEIN KDPE"/>
    <property type="match status" value="1"/>
</dbReference>
<feature type="domain" description="Response regulatory" evidence="4">
    <location>
        <begin position="7"/>
        <end position="120"/>
    </location>
</feature>
<dbReference type="Pfam" id="PF00486">
    <property type="entry name" value="Trans_reg_C"/>
    <property type="match status" value="1"/>
</dbReference>
<protein>
    <submittedName>
        <fullName evidence="6">Response regulator</fullName>
    </submittedName>
</protein>
<evidence type="ECO:0000259" key="5">
    <source>
        <dbReference type="PROSITE" id="PS51755"/>
    </source>
</evidence>
<dbReference type="InterPro" id="IPR001867">
    <property type="entry name" value="OmpR/PhoB-type_DNA-bd"/>
</dbReference>
<dbReference type="SMART" id="SM00862">
    <property type="entry name" value="Trans_reg_C"/>
    <property type="match status" value="1"/>
</dbReference>
<dbReference type="SMART" id="SM00448">
    <property type="entry name" value="REC"/>
    <property type="match status" value="1"/>
</dbReference>
<keyword evidence="1 3" id="KW-0238">DNA-binding</keyword>
<keyword evidence="7" id="KW-1185">Reference proteome</keyword>
<evidence type="ECO:0000256" key="3">
    <source>
        <dbReference type="PROSITE-ProRule" id="PRU01091"/>
    </source>
</evidence>
<dbReference type="PROSITE" id="PS50110">
    <property type="entry name" value="RESPONSE_REGULATORY"/>
    <property type="match status" value="1"/>
</dbReference>
<keyword evidence="2" id="KW-0597">Phosphoprotein</keyword>
<feature type="modified residue" description="4-aspartylphosphate" evidence="2">
    <location>
        <position position="56"/>
    </location>
</feature>
<dbReference type="RefSeq" id="WP_277579763.1">
    <property type="nucleotide sequence ID" value="NZ_JANRMI010000007.1"/>
</dbReference>
<proteinExistence type="predicted"/>
<feature type="DNA-binding region" description="OmpR/PhoB-type" evidence="3">
    <location>
        <begin position="130"/>
        <end position="229"/>
    </location>
</feature>
<name>A0ABT6DN39_9BACT</name>
<dbReference type="Gene3D" id="3.40.50.2300">
    <property type="match status" value="1"/>
</dbReference>
<dbReference type="PANTHER" id="PTHR48111">
    <property type="entry name" value="REGULATOR OF RPOS"/>
    <property type="match status" value="1"/>
</dbReference>
<evidence type="ECO:0000256" key="2">
    <source>
        <dbReference type="PROSITE-ProRule" id="PRU00169"/>
    </source>
</evidence>
<dbReference type="EMBL" id="JANRMI010000007">
    <property type="protein sequence ID" value="MDG0818288.1"/>
    <property type="molecule type" value="Genomic_DNA"/>
</dbReference>
<evidence type="ECO:0000259" key="4">
    <source>
        <dbReference type="PROSITE" id="PS50110"/>
    </source>
</evidence>
<evidence type="ECO:0000313" key="7">
    <source>
        <dbReference type="Proteomes" id="UP001152321"/>
    </source>
</evidence>